<dbReference type="Proteomes" id="UP001280581">
    <property type="component" value="Unassembled WGS sequence"/>
</dbReference>
<evidence type="ECO:0000256" key="5">
    <source>
        <dbReference type="SAM" id="Phobius"/>
    </source>
</evidence>
<evidence type="ECO:0000256" key="4">
    <source>
        <dbReference type="ARBA" id="ARBA00023136"/>
    </source>
</evidence>
<evidence type="ECO:0000313" key="7">
    <source>
        <dbReference type="Proteomes" id="UP001280581"/>
    </source>
</evidence>
<dbReference type="InterPro" id="IPR002523">
    <property type="entry name" value="MgTranspt_CorA/ZnTranspt_ZntB"/>
</dbReference>
<organism evidence="6 7">
    <name type="scientific">Pseudopithomyces chartarum</name>
    <dbReference type="NCBI Taxonomy" id="1892770"/>
    <lineage>
        <taxon>Eukaryota</taxon>
        <taxon>Fungi</taxon>
        <taxon>Dikarya</taxon>
        <taxon>Ascomycota</taxon>
        <taxon>Pezizomycotina</taxon>
        <taxon>Dothideomycetes</taxon>
        <taxon>Pleosporomycetidae</taxon>
        <taxon>Pleosporales</taxon>
        <taxon>Massarineae</taxon>
        <taxon>Didymosphaeriaceae</taxon>
        <taxon>Pseudopithomyces</taxon>
    </lineage>
</organism>
<dbReference type="InterPro" id="IPR045863">
    <property type="entry name" value="CorA_TM1_TM2"/>
</dbReference>
<evidence type="ECO:0000256" key="1">
    <source>
        <dbReference type="ARBA" id="ARBA00004141"/>
    </source>
</evidence>
<keyword evidence="7" id="KW-1185">Reference proteome</keyword>
<feature type="transmembrane region" description="Helical" evidence="5">
    <location>
        <begin position="256"/>
        <end position="278"/>
    </location>
</feature>
<evidence type="ECO:0000313" key="6">
    <source>
        <dbReference type="EMBL" id="KAK3209900.1"/>
    </source>
</evidence>
<dbReference type="GO" id="GO:0046873">
    <property type="term" value="F:metal ion transmembrane transporter activity"/>
    <property type="evidence" value="ECO:0007669"/>
    <property type="project" value="InterPro"/>
</dbReference>
<sequence>MDPDRSGIERVRNINVHGDRMFTVEQQATFFTYKDLPVLGKAWSGVLLTDYGRRTGSPPWLPASLASVKAQFYPLAVAGHCSISAIGAVRTRDECDDRDWDRPDPFENRVHVDEALMAGQDQGLVCTEPMLFFLNLVNTSALTWAHALSFLRESLNSLPSNPTAQAPRLRVDKALLDRAISYFIDTISFLQHPPREWHRGNRSDELSKSAQTDLKALRDEAESLSKQCSEFISIAMSTISITDAQRSLDETRRVQYITYLAFIFIPMTYIASCFGMNIQELQGPGSTLKLYFILTVPFTVVSMAVPAWIKWKSGVRHFCKQFWNRKLRGKPSDKTNVYFEIWNEYLSLLLITTRIIDWTASGF</sequence>
<comment type="caution">
    <text evidence="6">The sequence shown here is derived from an EMBL/GenBank/DDBJ whole genome shotgun (WGS) entry which is preliminary data.</text>
</comment>
<feature type="transmembrane region" description="Helical" evidence="5">
    <location>
        <begin position="290"/>
        <end position="309"/>
    </location>
</feature>
<gene>
    <name evidence="6" type="ORF">GRF29_44g990530</name>
</gene>
<accession>A0AAN6RIF8</accession>
<keyword evidence="3 5" id="KW-1133">Transmembrane helix</keyword>
<reference evidence="6 7" key="1">
    <citation type="submission" date="2021-02" db="EMBL/GenBank/DDBJ databases">
        <title>Genome assembly of Pseudopithomyces chartarum.</title>
        <authorList>
            <person name="Jauregui R."/>
            <person name="Singh J."/>
            <person name="Voisey C."/>
        </authorList>
    </citation>
    <scope>NUCLEOTIDE SEQUENCE [LARGE SCALE GENOMIC DNA]</scope>
    <source>
        <strain evidence="6 7">AGR01</strain>
    </source>
</reference>
<dbReference type="AlphaFoldDB" id="A0AAN6RIF8"/>
<dbReference type="GO" id="GO:0016020">
    <property type="term" value="C:membrane"/>
    <property type="evidence" value="ECO:0007669"/>
    <property type="project" value="UniProtKB-SubCell"/>
</dbReference>
<dbReference type="Gene3D" id="1.20.58.340">
    <property type="entry name" value="Magnesium transport protein CorA, transmembrane region"/>
    <property type="match status" value="1"/>
</dbReference>
<evidence type="ECO:0000256" key="3">
    <source>
        <dbReference type="ARBA" id="ARBA00022989"/>
    </source>
</evidence>
<dbReference type="Pfam" id="PF01544">
    <property type="entry name" value="CorA"/>
    <property type="match status" value="1"/>
</dbReference>
<comment type="subcellular location">
    <subcellularLocation>
        <location evidence="1">Membrane</location>
        <topology evidence="1">Multi-pass membrane protein</topology>
    </subcellularLocation>
</comment>
<keyword evidence="2 5" id="KW-0812">Transmembrane</keyword>
<dbReference type="EMBL" id="WVTA01000005">
    <property type="protein sequence ID" value="KAK3209900.1"/>
    <property type="molecule type" value="Genomic_DNA"/>
</dbReference>
<keyword evidence="4 5" id="KW-0472">Membrane</keyword>
<evidence type="ECO:0000256" key="2">
    <source>
        <dbReference type="ARBA" id="ARBA00022692"/>
    </source>
</evidence>
<name>A0AAN6RIF8_9PLEO</name>
<proteinExistence type="predicted"/>
<dbReference type="SUPFAM" id="SSF144083">
    <property type="entry name" value="Magnesium transport protein CorA, transmembrane region"/>
    <property type="match status" value="1"/>
</dbReference>
<protein>
    <submittedName>
        <fullName evidence="6">Uncharacterized protein</fullName>
    </submittedName>
</protein>